<keyword evidence="1" id="KW-0378">Hydrolase</keyword>
<feature type="transmembrane region" description="Helical" evidence="3">
    <location>
        <begin position="74"/>
        <end position="93"/>
    </location>
</feature>
<dbReference type="InterPro" id="IPR008269">
    <property type="entry name" value="Lon_proteolytic"/>
</dbReference>
<dbReference type="SUPFAM" id="SSF54211">
    <property type="entry name" value="Ribosomal protein S5 domain 2-like"/>
    <property type="match status" value="1"/>
</dbReference>
<feature type="active site" evidence="1">
    <location>
        <position position="326"/>
    </location>
</feature>
<dbReference type="GO" id="GO:0030163">
    <property type="term" value="P:protein catabolic process"/>
    <property type="evidence" value="ECO:0007669"/>
    <property type="project" value="InterPro"/>
</dbReference>
<comment type="similarity">
    <text evidence="1">Belongs to the peptidase S16 family.</text>
</comment>
<feature type="active site" evidence="1">
    <location>
        <position position="371"/>
    </location>
</feature>
<dbReference type="Proteomes" id="UP000594637">
    <property type="component" value="Chromosome"/>
</dbReference>
<evidence type="ECO:0000259" key="4">
    <source>
        <dbReference type="PROSITE" id="PS51786"/>
    </source>
</evidence>
<dbReference type="GO" id="GO:0004252">
    <property type="term" value="F:serine-type endopeptidase activity"/>
    <property type="evidence" value="ECO:0007669"/>
    <property type="project" value="UniProtKB-UniRule"/>
</dbReference>
<reference evidence="5 6" key="1">
    <citation type="submission" date="2020-11" db="EMBL/GenBank/DDBJ databases">
        <title>Actinomyces sp. ZJ750.</title>
        <authorList>
            <person name="Zhou J."/>
        </authorList>
    </citation>
    <scope>NUCLEOTIDE SEQUENCE [LARGE SCALE GENOMIC DNA]</scope>
    <source>
        <strain evidence="5 6">ZJ750</strain>
    </source>
</reference>
<dbReference type="GO" id="GO:0004176">
    <property type="term" value="F:ATP-dependent peptidase activity"/>
    <property type="evidence" value="ECO:0007669"/>
    <property type="project" value="UniProtKB-UniRule"/>
</dbReference>
<dbReference type="PROSITE" id="PS51786">
    <property type="entry name" value="LON_PROTEOLYTIC"/>
    <property type="match status" value="1"/>
</dbReference>
<feature type="compositionally biased region" description="Low complexity" evidence="2">
    <location>
        <begin position="21"/>
        <end position="36"/>
    </location>
</feature>
<feature type="domain" description="Lon proteolytic" evidence="4">
    <location>
        <begin position="271"/>
        <end position="419"/>
    </location>
</feature>
<dbReference type="InterPro" id="IPR036034">
    <property type="entry name" value="PDZ_sf"/>
</dbReference>
<keyword evidence="3" id="KW-1133">Transmembrane helix</keyword>
<dbReference type="InterPro" id="IPR027065">
    <property type="entry name" value="Lon_Prtase"/>
</dbReference>
<proteinExistence type="inferred from homology"/>
<evidence type="ECO:0000256" key="2">
    <source>
        <dbReference type="SAM" id="MobiDB-lite"/>
    </source>
</evidence>
<dbReference type="InterPro" id="IPR020568">
    <property type="entry name" value="Ribosomal_Su5_D2-typ_SF"/>
</dbReference>
<dbReference type="PANTHER" id="PTHR10046">
    <property type="entry name" value="ATP DEPENDENT LON PROTEASE FAMILY MEMBER"/>
    <property type="match status" value="1"/>
</dbReference>
<evidence type="ECO:0000256" key="1">
    <source>
        <dbReference type="PROSITE-ProRule" id="PRU01122"/>
    </source>
</evidence>
<feature type="region of interest" description="Disordered" evidence="2">
    <location>
        <begin position="1"/>
        <end position="63"/>
    </location>
</feature>
<evidence type="ECO:0000256" key="3">
    <source>
        <dbReference type="SAM" id="Phobius"/>
    </source>
</evidence>
<dbReference type="Gene3D" id="2.30.42.10">
    <property type="match status" value="1"/>
</dbReference>
<dbReference type="GO" id="GO:0005524">
    <property type="term" value="F:ATP binding"/>
    <property type="evidence" value="ECO:0007669"/>
    <property type="project" value="InterPro"/>
</dbReference>
<dbReference type="InterPro" id="IPR014721">
    <property type="entry name" value="Ribsml_uS5_D2-typ_fold_subgr"/>
</dbReference>
<keyword evidence="3" id="KW-0472">Membrane</keyword>
<protein>
    <recommendedName>
        <fullName evidence="1">endopeptidase La</fullName>
        <ecNumber evidence="1">3.4.21.53</ecNumber>
    </recommendedName>
</protein>
<comment type="catalytic activity">
    <reaction evidence="1">
        <text>Hydrolysis of proteins in presence of ATP.</text>
        <dbReference type="EC" id="3.4.21.53"/>
    </reaction>
</comment>
<dbReference type="EC" id="3.4.21.53" evidence="1"/>
<organism evidence="5 6">
    <name type="scientific">Actinomyces respiraculi</name>
    <dbReference type="NCBI Taxonomy" id="2744574"/>
    <lineage>
        <taxon>Bacteria</taxon>
        <taxon>Bacillati</taxon>
        <taxon>Actinomycetota</taxon>
        <taxon>Actinomycetes</taxon>
        <taxon>Actinomycetales</taxon>
        <taxon>Actinomycetaceae</taxon>
        <taxon>Actinomyces</taxon>
    </lineage>
</organism>
<evidence type="ECO:0000313" key="5">
    <source>
        <dbReference type="EMBL" id="QPL06524.1"/>
    </source>
</evidence>
<dbReference type="AlphaFoldDB" id="A0A7T0LMJ2"/>
<dbReference type="Pfam" id="PF05362">
    <property type="entry name" value="Lon_C"/>
    <property type="match status" value="1"/>
</dbReference>
<sequence length="434" mass="43972">MLLRRVPRPVPHDGAVTDLLPTDNPDGPSGPSDPSGPDGPGGPERPDAPPPNPLPSPAASATSRRRRLWRAARIALPVLLAVAVVVAAATVPVDYVIESPGPTWNVLGTVDQDGSGGADAAQVITVSGAQTYPAEGALRMTTVAVRGCPGYPVTLLDVLGAWFDTNESVIDRELVCPETMSAEEVEEANQSLMNSSQSTAVVAALLEAGLADTVVLEIRGVTDAQAGAGFVPGDVLTALTVDGERTEITGYPQLRALMTTLAPGTRVTVTVERDGTPTDVALTTLSPQEVGAPEDTEGSLLGITLTVRVDSDVDAQFGLEAVGGPSAGSMFALGIIDALTPGSLTGGQDIAGTGTISTDGSIGPIGGIQQKMAGAAQAGSSWFLAPVDNCSEVVGHEPEGMTVVAVSTLHEAVEAVEAIASGQTDALPSCQAAN</sequence>
<keyword evidence="3" id="KW-0812">Transmembrane</keyword>
<keyword evidence="1" id="KW-0720">Serine protease</keyword>
<dbReference type="EMBL" id="CP063989">
    <property type="protein sequence ID" value="QPL06524.1"/>
    <property type="molecule type" value="Genomic_DNA"/>
</dbReference>
<gene>
    <name evidence="5" type="ORF">ID810_03395</name>
</gene>
<name>A0A7T0LMJ2_9ACTO</name>
<evidence type="ECO:0000313" key="6">
    <source>
        <dbReference type="Proteomes" id="UP000594637"/>
    </source>
</evidence>
<accession>A0A7T0LMJ2</accession>
<dbReference type="Gene3D" id="3.30.230.10">
    <property type="match status" value="1"/>
</dbReference>
<dbReference type="SUPFAM" id="SSF50156">
    <property type="entry name" value="PDZ domain-like"/>
    <property type="match status" value="1"/>
</dbReference>
<keyword evidence="1" id="KW-0645">Protease</keyword>
<keyword evidence="6" id="KW-1185">Reference proteome</keyword>
<dbReference type="KEGG" id="arep:ID810_03395"/>
<dbReference type="GO" id="GO:0006508">
    <property type="term" value="P:proteolysis"/>
    <property type="evidence" value="ECO:0007669"/>
    <property type="project" value="UniProtKB-KW"/>
</dbReference>